<accession>A0ABT5RZV0</accession>
<dbReference type="EC" id="3.2.2.4" evidence="2"/>
<protein>
    <recommendedName>
        <fullName evidence="3">AMP nucleosidase</fullName>
        <ecNumber evidence="2">3.2.2.4</ecNumber>
    </recommendedName>
    <alternativeName>
        <fullName evidence="3">AMP nucleosidase</fullName>
    </alternativeName>
</protein>
<organism evidence="4 5">
    <name type="scientific">Acidovorax benzenivorans</name>
    <dbReference type="NCBI Taxonomy" id="2987520"/>
    <lineage>
        <taxon>Bacteria</taxon>
        <taxon>Pseudomonadati</taxon>
        <taxon>Pseudomonadota</taxon>
        <taxon>Betaproteobacteria</taxon>
        <taxon>Burkholderiales</taxon>
        <taxon>Comamonadaceae</taxon>
        <taxon>Acidovorax</taxon>
    </lineage>
</organism>
<comment type="caution">
    <text evidence="4">The sequence shown here is derived from an EMBL/GenBank/DDBJ whole genome shotgun (WGS) entry which is preliminary data.</text>
</comment>
<proteinExistence type="predicted"/>
<dbReference type="Gene3D" id="3.40.50.450">
    <property type="match status" value="1"/>
</dbReference>
<dbReference type="RefSeq" id="WP_274112331.1">
    <property type="nucleotide sequence ID" value="NZ_JAPCKI010000011.1"/>
</dbReference>
<dbReference type="EMBL" id="JAPCKI010000011">
    <property type="protein sequence ID" value="MDD2179220.1"/>
    <property type="molecule type" value="Genomic_DNA"/>
</dbReference>
<reference evidence="4" key="1">
    <citation type="submission" date="2022-10" db="EMBL/GenBank/DDBJ databases">
        <title>Description of microaerobic benzene degrading bacteria.</title>
        <authorList>
            <person name="Bedics A."/>
            <person name="Tancsics A."/>
            <person name="Banerjee S."/>
        </authorList>
    </citation>
    <scope>NUCLEOTIDE SEQUENCE</scope>
    <source>
        <strain evidence="4">D2M1</strain>
    </source>
</reference>
<dbReference type="PANTHER" id="PTHR43393">
    <property type="entry name" value="CYTOKININ RIBOSIDE 5'-MONOPHOSPHATE PHOSPHORIBOHYDROLASE"/>
    <property type="match status" value="1"/>
</dbReference>
<dbReference type="PROSITE" id="PS51257">
    <property type="entry name" value="PROKAR_LIPOPROTEIN"/>
    <property type="match status" value="1"/>
</dbReference>
<keyword evidence="5" id="KW-1185">Reference proteome</keyword>
<evidence type="ECO:0000256" key="1">
    <source>
        <dbReference type="ARBA" id="ARBA00000274"/>
    </source>
</evidence>
<comment type="catalytic activity">
    <reaction evidence="1">
        <text>AMP + H2O = D-ribose 5-phosphate + adenine</text>
        <dbReference type="Rhea" id="RHEA:20129"/>
        <dbReference type="ChEBI" id="CHEBI:15377"/>
        <dbReference type="ChEBI" id="CHEBI:16708"/>
        <dbReference type="ChEBI" id="CHEBI:78346"/>
        <dbReference type="ChEBI" id="CHEBI:456215"/>
        <dbReference type="EC" id="3.2.2.4"/>
    </reaction>
</comment>
<evidence type="ECO:0000256" key="3">
    <source>
        <dbReference type="ARBA" id="ARBA00031983"/>
    </source>
</evidence>
<sequence length="291" mass="31491">MNDSRKWVLLTSAVLLAGCASTTQLSDGCASTVENASYTGPYRGPDDRLTAEELARDLRCAAKFKAEKHPRGFVAIYGSSRIRESNSQADPSIKAANDALYREVYKFAKGWTEKYGRQWPVLTGGGTGLMEAAARGAVNAGGSSIGYTTYYGDSRDHGGQPEKAFATYSAVDGTKQKIITDGLIFSSVGIREYAMFLHSTAVVLAPGGSGTEWEIFQILESIKSGQLGPIPVYLLGPKTPHWDSFYARLEDMAKRGTVRPNEVEQHFQHVETAEQLIGLAGPKLIQASANK</sequence>
<name>A0ABT5RZV0_9BURK</name>
<gene>
    <name evidence="4" type="ORF">OIN59_17420</name>
</gene>
<dbReference type="SUPFAM" id="SSF102405">
    <property type="entry name" value="MCP/YpsA-like"/>
    <property type="match status" value="1"/>
</dbReference>
<dbReference type="InterPro" id="IPR031100">
    <property type="entry name" value="LOG_fam"/>
</dbReference>
<dbReference type="PANTHER" id="PTHR43393:SF3">
    <property type="entry name" value="LYSINE DECARBOXYLASE-LIKE PROTEIN"/>
    <property type="match status" value="1"/>
</dbReference>
<dbReference type="Pfam" id="PF03641">
    <property type="entry name" value="Lysine_decarbox"/>
    <property type="match status" value="1"/>
</dbReference>
<dbReference type="Proteomes" id="UP001148932">
    <property type="component" value="Unassembled WGS sequence"/>
</dbReference>
<dbReference type="InterPro" id="IPR052341">
    <property type="entry name" value="LOG_family_nucleotidases"/>
</dbReference>
<evidence type="ECO:0000313" key="5">
    <source>
        <dbReference type="Proteomes" id="UP001148932"/>
    </source>
</evidence>
<evidence type="ECO:0000313" key="4">
    <source>
        <dbReference type="EMBL" id="MDD2179220.1"/>
    </source>
</evidence>
<evidence type="ECO:0000256" key="2">
    <source>
        <dbReference type="ARBA" id="ARBA00011985"/>
    </source>
</evidence>